<dbReference type="GO" id="GO:0007165">
    <property type="term" value="P:signal transduction"/>
    <property type="evidence" value="ECO:0007669"/>
    <property type="project" value="InterPro"/>
</dbReference>
<dbReference type="CDD" id="cd00130">
    <property type="entry name" value="PAS"/>
    <property type="match status" value="2"/>
</dbReference>
<dbReference type="EMBL" id="CP036282">
    <property type="protein sequence ID" value="QDL52756.1"/>
    <property type="molecule type" value="Genomic_DNA"/>
</dbReference>
<dbReference type="PROSITE" id="PS50887">
    <property type="entry name" value="GGDEF"/>
    <property type="match status" value="1"/>
</dbReference>
<evidence type="ECO:0000259" key="8">
    <source>
        <dbReference type="PROSITE" id="PS50113"/>
    </source>
</evidence>
<dbReference type="CDD" id="cd18773">
    <property type="entry name" value="PDC1_HK_sensor"/>
    <property type="match status" value="1"/>
</dbReference>
<dbReference type="Gene3D" id="6.10.340.10">
    <property type="match status" value="1"/>
</dbReference>
<dbReference type="PROSITE" id="PS50113">
    <property type="entry name" value="PAC"/>
    <property type="match status" value="2"/>
</dbReference>
<dbReference type="CDD" id="cd01948">
    <property type="entry name" value="EAL"/>
    <property type="match status" value="1"/>
</dbReference>
<dbReference type="KEGG" id="rhg:EXZ61_00400"/>
<evidence type="ECO:0000313" key="12">
    <source>
        <dbReference type="EMBL" id="QDL52756.1"/>
    </source>
</evidence>
<dbReference type="CDD" id="cd01949">
    <property type="entry name" value="GGDEF"/>
    <property type="match status" value="1"/>
</dbReference>
<evidence type="ECO:0000259" key="10">
    <source>
        <dbReference type="PROSITE" id="PS50885"/>
    </source>
</evidence>
<dbReference type="SUPFAM" id="SSF55785">
    <property type="entry name" value="PYP-like sensor domain (PAS domain)"/>
    <property type="match status" value="2"/>
</dbReference>
<dbReference type="InterPro" id="IPR001633">
    <property type="entry name" value="EAL_dom"/>
</dbReference>
<dbReference type="SMART" id="SM00304">
    <property type="entry name" value="HAMP"/>
    <property type="match status" value="1"/>
</dbReference>
<dbReference type="PANTHER" id="PTHR44757:SF2">
    <property type="entry name" value="BIOFILM ARCHITECTURE MAINTENANCE PROTEIN MBAA"/>
    <property type="match status" value="1"/>
</dbReference>
<dbReference type="GO" id="GO:0003824">
    <property type="term" value="F:catalytic activity"/>
    <property type="evidence" value="ECO:0007669"/>
    <property type="project" value="UniProtKB-ARBA"/>
</dbReference>
<feature type="domain" description="HAMP" evidence="10">
    <location>
        <begin position="317"/>
        <end position="370"/>
    </location>
</feature>
<dbReference type="FunFam" id="3.30.70.270:FF:000001">
    <property type="entry name" value="Diguanylate cyclase domain protein"/>
    <property type="match status" value="1"/>
</dbReference>
<feature type="domain" description="EAL" evidence="9">
    <location>
        <begin position="807"/>
        <end position="1061"/>
    </location>
</feature>
<dbReference type="InterPro" id="IPR013767">
    <property type="entry name" value="PAS_fold"/>
</dbReference>
<dbReference type="InterPro" id="IPR043128">
    <property type="entry name" value="Rev_trsase/Diguanyl_cyclase"/>
</dbReference>
<sequence>MDPDAQPSYSPWRSLKVRATAFTLLIFVLGIWSLSYLISRSLQADMQQLLGAQQFSTVSLLAQDVDDELKDFLGALEVAAAKIDAPMMANAVALQTYLGQRQHAAALYNGGIFVTDTQGKVLADARTTANQFGPNGDERDTLAKVVKDRKALVGQPVLSESPKAHIFSIFAPILDARGQAMGVLVGVVDLGKPNFLDKITQSAYGKSGGYVLISASSRRVITATDKRRIMEPLPAVGVNVWVDRFAAGYEGSAVSPNPKGVNVLVSGKGIPTAGWYVLASLPTAEAFAPIASLQQRMLGATLLLTVLTGVLTWLVLRRQLAPLMATANAMTALAHSQAVSHALPTDSQSEIGQLVAGFNHIAQTWAQREAALKASEERWKFAIDGAGDGLWDWDIDRGQVYLSPRYKAMLGYTEDEIGNGADAWRTYLHPDDAGSALSALQRYLDGETDTYEAEFRMRSKDGSWLWIHGRGKVVERDASGRPLRMIGTNSDITERMESQVRLQMSEIRFRQILQDIPMVAVQGYGENGVTRYWNQASERLYGFSAAEVLGRTLFDTIIPPEMHDGVRQAMGEMFATGTPIPAGELSLRRKDGSRVEVFSSHVCVQEPGQAPEMFCVDVDLTERKAYERQLEHIAHFDALTSLPNRVLLADRLQHAMAQTQRKQKQLAVVYLDLDGFKAINDRHGHQLGDQVLVTLAQRMKDTLREGDTIARMGGDEFVAVLSDLQDAQASESLLERMLTAAAAPIPSGALNLQVSASLGVTYYPQARDIDADQLLRQADQAMYQAKLSGKNRYHVFDAEHDSSLRSHHESLERIRLALENHELVLHYQPKVNMHTGEVIGAEALIRWQHPEKGLLAPATFLPVIEDDPLAVDVGEWVMDAALSQVERWRAAGLVLPVSVNIGARQLQGVHFVERLRTILARHPQAQPGCIEMEVLETSALADMAQVSQVIEDCAQMGVRFALDDFGTGYSTLTYLKQLRVALLKIDRSFVRDMLDDADDLAILRGVIGLAAAFKREVIAEGVETVAHGTALLQLGCELGQGYGIARPMPPDQMPAWVASWRPDAAWQKNA</sequence>
<dbReference type="AlphaFoldDB" id="A0A515EJ96"/>
<dbReference type="InterPro" id="IPR003660">
    <property type="entry name" value="HAMP_dom"/>
</dbReference>
<organism evidence="12 13">
    <name type="scientific">Rhodoferax aquaticus</name>
    <dbReference type="NCBI Taxonomy" id="2527691"/>
    <lineage>
        <taxon>Bacteria</taxon>
        <taxon>Pseudomonadati</taxon>
        <taxon>Pseudomonadota</taxon>
        <taxon>Betaproteobacteria</taxon>
        <taxon>Burkholderiales</taxon>
        <taxon>Comamonadaceae</taxon>
        <taxon>Rhodoferax</taxon>
    </lineage>
</organism>
<dbReference type="InterPro" id="IPR000014">
    <property type="entry name" value="PAS"/>
</dbReference>
<feature type="transmembrane region" description="Helical" evidence="6">
    <location>
        <begin position="297"/>
        <end position="316"/>
    </location>
</feature>
<dbReference type="Gene3D" id="3.30.450.20">
    <property type="entry name" value="PAS domain"/>
    <property type="match status" value="3"/>
</dbReference>
<dbReference type="SMART" id="SM00091">
    <property type="entry name" value="PAS"/>
    <property type="match status" value="2"/>
</dbReference>
<feature type="domain" description="PAS" evidence="7">
    <location>
        <begin position="375"/>
        <end position="447"/>
    </location>
</feature>
<accession>A0A515EJ96</accession>
<dbReference type="Pfam" id="PF00989">
    <property type="entry name" value="PAS"/>
    <property type="match status" value="1"/>
</dbReference>
<dbReference type="InterPro" id="IPR013655">
    <property type="entry name" value="PAS_fold_3"/>
</dbReference>
<evidence type="ECO:0000259" key="11">
    <source>
        <dbReference type="PROSITE" id="PS50887"/>
    </source>
</evidence>
<dbReference type="RefSeq" id="WP_142808208.1">
    <property type="nucleotide sequence ID" value="NZ_CP036282.1"/>
</dbReference>
<feature type="domain" description="GGDEF" evidence="11">
    <location>
        <begin position="664"/>
        <end position="798"/>
    </location>
</feature>
<evidence type="ECO:0000256" key="5">
    <source>
        <dbReference type="ARBA" id="ARBA00023136"/>
    </source>
</evidence>
<keyword evidence="3 6" id="KW-0812">Transmembrane</keyword>
<evidence type="ECO:0000256" key="1">
    <source>
        <dbReference type="ARBA" id="ARBA00004651"/>
    </source>
</evidence>
<reference evidence="13" key="1">
    <citation type="submission" date="2019-02" db="EMBL/GenBank/DDBJ databases">
        <title>Complete genome sequence of Rhodoferax sp. Gr-4.</title>
        <authorList>
            <person name="Jin L."/>
        </authorList>
    </citation>
    <scope>NUCLEOTIDE SEQUENCE [LARGE SCALE GENOMIC DNA]</scope>
    <source>
        <strain evidence="13">Gr-4</strain>
    </source>
</reference>
<comment type="subcellular location">
    <subcellularLocation>
        <location evidence="1">Cell membrane</location>
        <topology evidence="1">Multi-pass membrane protein</topology>
    </subcellularLocation>
</comment>
<dbReference type="Pfam" id="PF00990">
    <property type="entry name" value="GGDEF"/>
    <property type="match status" value="1"/>
</dbReference>
<dbReference type="Gene3D" id="3.20.20.450">
    <property type="entry name" value="EAL domain"/>
    <property type="match status" value="1"/>
</dbReference>
<evidence type="ECO:0000256" key="6">
    <source>
        <dbReference type="SAM" id="Phobius"/>
    </source>
</evidence>
<dbReference type="CDD" id="cd18774">
    <property type="entry name" value="PDC2_HK_sensor"/>
    <property type="match status" value="1"/>
</dbReference>
<evidence type="ECO:0000259" key="7">
    <source>
        <dbReference type="PROSITE" id="PS50112"/>
    </source>
</evidence>
<feature type="domain" description="PAS" evidence="7">
    <location>
        <begin position="505"/>
        <end position="577"/>
    </location>
</feature>
<dbReference type="InterPro" id="IPR033479">
    <property type="entry name" value="dCache_1"/>
</dbReference>
<dbReference type="SMART" id="SM00267">
    <property type="entry name" value="GGDEF"/>
    <property type="match status" value="1"/>
</dbReference>
<keyword evidence="13" id="KW-1185">Reference proteome</keyword>
<evidence type="ECO:0000256" key="3">
    <source>
        <dbReference type="ARBA" id="ARBA00022692"/>
    </source>
</evidence>
<dbReference type="GO" id="GO:0005886">
    <property type="term" value="C:plasma membrane"/>
    <property type="evidence" value="ECO:0007669"/>
    <property type="project" value="UniProtKB-SubCell"/>
</dbReference>
<dbReference type="PROSITE" id="PS50112">
    <property type="entry name" value="PAS"/>
    <property type="match status" value="2"/>
</dbReference>
<gene>
    <name evidence="12" type="ORF">EXZ61_00400</name>
</gene>
<keyword evidence="2" id="KW-1003">Cell membrane</keyword>
<proteinExistence type="predicted"/>
<feature type="transmembrane region" description="Helical" evidence="6">
    <location>
        <begin position="20"/>
        <end position="38"/>
    </location>
</feature>
<dbReference type="Pfam" id="PF00563">
    <property type="entry name" value="EAL"/>
    <property type="match status" value="1"/>
</dbReference>
<dbReference type="Pfam" id="PF02743">
    <property type="entry name" value="dCache_1"/>
    <property type="match status" value="1"/>
</dbReference>
<evidence type="ECO:0000256" key="2">
    <source>
        <dbReference type="ARBA" id="ARBA00022475"/>
    </source>
</evidence>
<dbReference type="InterPro" id="IPR035919">
    <property type="entry name" value="EAL_sf"/>
</dbReference>
<dbReference type="NCBIfam" id="TIGR00229">
    <property type="entry name" value="sensory_box"/>
    <property type="match status" value="2"/>
</dbReference>
<reference evidence="13" key="2">
    <citation type="journal article" date="2020" name="Int. J. Syst. Evol. Microbiol.">
        <title>Genomic insights into a novel species Rhodoferax aquaticus sp. nov., isolated from freshwater.</title>
        <authorList>
            <person name="Li T."/>
            <person name="Zhuo Y."/>
            <person name="Jin C.Z."/>
            <person name="Wu X."/>
            <person name="Ko S.R."/>
            <person name="Jin F.J."/>
            <person name="Ahn C.Y."/>
            <person name="Oh H.M."/>
            <person name="Lee H.G."/>
            <person name="Jin L."/>
        </authorList>
    </citation>
    <scope>NUCLEOTIDE SEQUENCE [LARGE SCALE GENOMIC DNA]</scope>
    <source>
        <strain evidence="13">Gr-4</strain>
    </source>
</reference>
<evidence type="ECO:0000313" key="13">
    <source>
        <dbReference type="Proteomes" id="UP000317365"/>
    </source>
</evidence>
<dbReference type="SMART" id="SM00086">
    <property type="entry name" value="PAC"/>
    <property type="match status" value="2"/>
</dbReference>
<feature type="domain" description="PAC" evidence="8">
    <location>
        <begin position="581"/>
        <end position="632"/>
    </location>
</feature>
<dbReference type="PROSITE" id="PS50883">
    <property type="entry name" value="EAL"/>
    <property type="match status" value="1"/>
</dbReference>
<dbReference type="GO" id="GO:0006355">
    <property type="term" value="P:regulation of DNA-templated transcription"/>
    <property type="evidence" value="ECO:0007669"/>
    <property type="project" value="InterPro"/>
</dbReference>
<dbReference type="PANTHER" id="PTHR44757">
    <property type="entry name" value="DIGUANYLATE CYCLASE DGCP"/>
    <property type="match status" value="1"/>
</dbReference>
<dbReference type="SUPFAM" id="SSF141868">
    <property type="entry name" value="EAL domain-like"/>
    <property type="match status" value="1"/>
</dbReference>
<keyword evidence="5 6" id="KW-0472">Membrane</keyword>
<dbReference type="Pfam" id="PF08447">
    <property type="entry name" value="PAS_3"/>
    <property type="match status" value="1"/>
</dbReference>
<name>A0A515EJ96_9BURK</name>
<feature type="domain" description="PAC" evidence="8">
    <location>
        <begin position="451"/>
        <end position="504"/>
    </location>
</feature>
<dbReference type="NCBIfam" id="TIGR00254">
    <property type="entry name" value="GGDEF"/>
    <property type="match status" value="1"/>
</dbReference>
<dbReference type="PROSITE" id="PS50885">
    <property type="entry name" value="HAMP"/>
    <property type="match status" value="1"/>
</dbReference>
<dbReference type="SMART" id="SM00052">
    <property type="entry name" value="EAL"/>
    <property type="match status" value="1"/>
</dbReference>
<dbReference type="SUPFAM" id="SSF55073">
    <property type="entry name" value="Nucleotide cyclase"/>
    <property type="match status" value="1"/>
</dbReference>
<evidence type="ECO:0000259" key="9">
    <source>
        <dbReference type="PROSITE" id="PS50883"/>
    </source>
</evidence>
<dbReference type="InterPro" id="IPR029787">
    <property type="entry name" value="Nucleotide_cyclase"/>
</dbReference>
<dbReference type="InterPro" id="IPR001610">
    <property type="entry name" value="PAC"/>
</dbReference>
<dbReference type="Gene3D" id="3.30.70.270">
    <property type="match status" value="1"/>
</dbReference>
<evidence type="ECO:0000256" key="4">
    <source>
        <dbReference type="ARBA" id="ARBA00022989"/>
    </source>
</evidence>
<dbReference type="InterPro" id="IPR000160">
    <property type="entry name" value="GGDEF_dom"/>
</dbReference>
<keyword evidence="4 6" id="KW-1133">Transmembrane helix</keyword>
<dbReference type="InterPro" id="IPR035965">
    <property type="entry name" value="PAS-like_dom_sf"/>
</dbReference>
<protein>
    <submittedName>
        <fullName evidence="12">EAL domain-containing protein</fullName>
    </submittedName>
</protein>
<dbReference type="InterPro" id="IPR000700">
    <property type="entry name" value="PAS-assoc_C"/>
</dbReference>
<dbReference type="Proteomes" id="UP000317365">
    <property type="component" value="Chromosome"/>
</dbReference>
<dbReference type="InterPro" id="IPR052155">
    <property type="entry name" value="Biofilm_reg_signaling"/>
</dbReference>